<dbReference type="OrthoDB" id="5650488at2"/>
<evidence type="ECO:0000313" key="1">
    <source>
        <dbReference type="EMBL" id="STX29824.1"/>
    </source>
</evidence>
<reference evidence="1 2" key="1">
    <citation type="submission" date="2018-06" db="EMBL/GenBank/DDBJ databases">
        <authorList>
            <consortium name="Pathogen Informatics"/>
            <person name="Doyle S."/>
        </authorList>
    </citation>
    <scope>NUCLEOTIDE SEQUENCE [LARGE SCALE GENOMIC DNA]</scope>
    <source>
        <strain evidence="1 2">NCTC13315</strain>
    </source>
</reference>
<name>A0A378IC03_9GAMM</name>
<evidence type="ECO:0000313" key="2">
    <source>
        <dbReference type="Proteomes" id="UP000254968"/>
    </source>
</evidence>
<gene>
    <name evidence="1" type="ORF">NCTC13315_02379</name>
</gene>
<proteinExistence type="predicted"/>
<organism evidence="1 2">
    <name type="scientific">Legionella beliardensis</name>
    <dbReference type="NCBI Taxonomy" id="91822"/>
    <lineage>
        <taxon>Bacteria</taxon>
        <taxon>Pseudomonadati</taxon>
        <taxon>Pseudomonadota</taxon>
        <taxon>Gammaproteobacteria</taxon>
        <taxon>Legionellales</taxon>
        <taxon>Legionellaceae</taxon>
        <taxon>Legionella</taxon>
    </lineage>
</organism>
<dbReference type="Proteomes" id="UP000254968">
    <property type="component" value="Unassembled WGS sequence"/>
</dbReference>
<sequence>MKLSAQEKMKLLDIKSRYIAAIKQRSPHSYKFDANVACLREIEALCKEFQSLCIPYYIKIEKLGSRLEDAKCNIFVLIKAKHKISQAQGALKEASSILFDKEFSELMTQEFGDKPIKGLSFDEKEETKTTYKAGFFQKRDEVHIKNYIIKFSDDTALTWHTLDIEEEMNQAEILFNDKLKQLNTSPQFNY</sequence>
<protein>
    <submittedName>
        <fullName evidence="1">Uncharacterized protein</fullName>
    </submittedName>
</protein>
<dbReference type="AlphaFoldDB" id="A0A378IC03"/>
<accession>A0A378IC03</accession>
<keyword evidence="2" id="KW-1185">Reference proteome</keyword>
<dbReference type="EMBL" id="UGNV01000001">
    <property type="protein sequence ID" value="STX29824.1"/>
    <property type="molecule type" value="Genomic_DNA"/>
</dbReference>
<dbReference type="RefSeq" id="WP_115303488.1">
    <property type="nucleotide sequence ID" value="NZ_CAAAHO010000002.1"/>
</dbReference>